<name>A0A9E7NKP7_9CAUD</name>
<evidence type="ECO:0000256" key="1">
    <source>
        <dbReference type="SAM" id="Phobius"/>
    </source>
</evidence>
<reference evidence="2" key="1">
    <citation type="submission" date="2022-05" db="EMBL/GenBank/DDBJ databases">
        <title>Complete genome sequence of Aeromonas phage JELG-KS1.</title>
        <authorList>
            <person name="Svanberga K."/>
            <person name="Dislers A."/>
            <person name="Kazaks A."/>
            <person name="Zrelovs N."/>
        </authorList>
    </citation>
    <scope>NUCLEOTIDE SEQUENCE</scope>
</reference>
<dbReference type="PROSITE" id="PS51257">
    <property type="entry name" value="PROKAR_LIPOPROTEIN"/>
    <property type="match status" value="1"/>
</dbReference>
<proteinExistence type="predicted"/>
<keyword evidence="3" id="KW-1185">Reference proteome</keyword>
<accession>A0A9E7NKP7</accession>
<keyword evidence="1" id="KW-1133">Transmembrane helix</keyword>
<dbReference type="Proteomes" id="UP001060072">
    <property type="component" value="Segment"/>
</dbReference>
<evidence type="ECO:0000313" key="3">
    <source>
        <dbReference type="Proteomes" id="UP001060072"/>
    </source>
</evidence>
<dbReference type="EMBL" id="ON604651">
    <property type="protein sequence ID" value="UTQ78149.1"/>
    <property type="molecule type" value="Genomic_DNA"/>
</dbReference>
<feature type="transmembrane region" description="Helical" evidence="1">
    <location>
        <begin position="21"/>
        <end position="44"/>
    </location>
</feature>
<evidence type="ECO:0000313" key="2">
    <source>
        <dbReference type="EMBL" id="UTQ78149.1"/>
    </source>
</evidence>
<protein>
    <submittedName>
        <fullName evidence="2">Uncharacterized protein</fullName>
    </submittedName>
</protein>
<keyword evidence="1" id="KW-0812">Transmembrane</keyword>
<organism evidence="2 3">
    <name type="scientific">Aeromonas phage JELG-KS1</name>
    <dbReference type="NCBI Taxonomy" id="2951233"/>
    <lineage>
        <taxon>Viruses</taxon>
        <taxon>Duplodnaviria</taxon>
        <taxon>Heunggongvirae</taxon>
        <taxon>Uroviricota</taxon>
        <taxon>Caudoviricetes</taxon>
        <taxon>Autographivirales</taxon>
        <taxon>Autotranscriptaviridae</taxon>
        <taxon>Studiervirinae</taxon>
        <taxon>Jelgvirus</taxon>
        <taxon>Jelgvirus JELGKS1</taxon>
    </lineage>
</organism>
<keyword evidence="1" id="KW-0472">Membrane</keyword>
<sequence>MSTSKRLQHWYWRAETFGKNCLLAIGCLLLIAACLVGSAFGFWLKIRIAEFLFG</sequence>